<proteinExistence type="predicted"/>
<dbReference type="Pfam" id="PF02759">
    <property type="entry name" value="RUN"/>
    <property type="match status" value="1"/>
</dbReference>
<reference evidence="5" key="1">
    <citation type="submission" date="2020-11" db="EMBL/GenBank/DDBJ databases">
        <authorList>
            <person name="Tran Van P."/>
        </authorList>
    </citation>
    <scope>NUCLEOTIDE SEQUENCE</scope>
</reference>
<evidence type="ECO:0000259" key="4">
    <source>
        <dbReference type="PROSITE" id="PS50826"/>
    </source>
</evidence>
<dbReference type="SMART" id="SM00593">
    <property type="entry name" value="RUN"/>
    <property type="match status" value="1"/>
</dbReference>
<dbReference type="InterPro" id="IPR047335">
    <property type="entry name" value="RUFY1-3"/>
</dbReference>
<dbReference type="GO" id="GO:0005737">
    <property type="term" value="C:cytoplasm"/>
    <property type="evidence" value="ECO:0007669"/>
    <property type="project" value="TreeGrafter"/>
</dbReference>
<name>A0A7R9BH91_9CRUS</name>
<dbReference type="Proteomes" id="UP000678499">
    <property type="component" value="Unassembled WGS sequence"/>
</dbReference>
<evidence type="ECO:0000313" key="6">
    <source>
        <dbReference type="Proteomes" id="UP000678499"/>
    </source>
</evidence>
<feature type="domain" description="RUN" evidence="4">
    <location>
        <begin position="112"/>
        <end position="245"/>
    </location>
</feature>
<sequence>MYGHQSILEAVAQHETLKDNDQFNRDFAELLNVEEHKEFYRNLRVASDGDWLCLRECGQDEEGLSLAPNSFFDPAIPGQDPMMMEQKNLINLLKIIVKEVIECSMVHGGVLEADQLPLQHFLAVVEHALQHGLKPKRGLLGPRKELWDLLQEVDRLSPDAQEITMSVRELPTVKSSQGRARAWLRLALMQKKLADYIKCLIDHRDDVLCHFYESRALMMSEDAIVLTGLLLGLNVIDCNICLKEEDLDLQQGIIDFSVYLKKPSAMNHTDFRDLIEITGKQMGPDSMAALLDQKNYLEEVNRHLSSTVSDLQARLDTMHTTNNLLKQDVAISKSQVLQLGDENRMLRSQLQKAQKHANDSKSSEDMLLNGKGSAGDNALIREGGDGAACSPPVGLGRNEALNHSLTIADLKKKLADEETQSARLQRELDLQASVHGNSECEFDIRSKSDRISKLQEKTVQVAAALSRLEQYDRDKSTLDELRRSSMTSKMSADPVTSQGVVYFEFWFRMVERSLYWDARMSEIDPRAEMARIDNILREYDAAMQGVQEIKNALDELYAKLMQFIDEAQALMQEEEQEPISRGTRYCSG</sequence>
<dbReference type="EMBL" id="OA882200">
    <property type="protein sequence ID" value="CAD7273718.1"/>
    <property type="molecule type" value="Genomic_DNA"/>
</dbReference>
<feature type="region of interest" description="Disordered" evidence="3">
    <location>
        <begin position="351"/>
        <end position="385"/>
    </location>
</feature>
<evidence type="ECO:0000256" key="1">
    <source>
        <dbReference type="ARBA" id="ARBA00023054"/>
    </source>
</evidence>
<dbReference type="PANTHER" id="PTHR45956:SF6">
    <property type="entry name" value="RUN DOMAIN-CONTAINING PROTEIN"/>
    <property type="match status" value="1"/>
</dbReference>
<organism evidence="5">
    <name type="scientific">Notodromas monacha</name>
    <dbReference type="NCBI Taxonomy" id="399045"/>
    <lineage>
        <taxon>Eukaryota</taxon>
        <taxon>Metazoa</taxon>
        <taxon>Ecdysozoa</taxon>
        <taxon>Arthropoda</taxon>
        <taxon>Crustacea</taxon>
        <taxon>Oligostraca</taxon>
        <taxon>Ostracoda</taxon>
        <taxon>Podocopa</taxon>
        <taxon>Podocopida</taxon>
        <taxon>Cypridocopina</taxon>
        <taxon>Cypridoidea</taxon>
        <taxon>Cyprididae</taxon>
        <taxon>Notodromas</taxon>
    </lineage>
</organism>
<dbReference type="PROSITE" id="PS50826">
    <property type="entry name" value="RUN"/>
    <property type="match status" value="1"/>
</dbReference>
<evidence type="ECO:0000256" key="2">
    <source>
        <dbReference type="SAM" id="Coils"/>
    </source>
</evidence>
<keyword evidence="1 2" id="KW-0175">Coiled coil</keyword>
<keyword evidence="6" id="KW-1185">Reference proteome</keyword>
<dbReference type="EMBL" id="CAJPEX010000163">
    <property type="protein sequence ID" value="CAG0913870.1"/>
    <property type="molecule type" value="Genomic_DNA"/>
</dbReference>
<dbReference type="FunFam" id="1.20.58.900:FF:000011">
    <property type="entry name" value="Uncharacterized protein, isoform B"/>
    <property type="match status" value="1"/>
</dbReference>
<accession>A0A7R9BH91</accession>
<gene>
    <name evidence="5" type="ORF">NMOB1V02_LOCUS1591</name>
</gene>
<evidence type="ECO:0000313" key="5">
    <source>
        <dbReference type="EMBL" id="CAD7273718.1"/>
    </source>
</evidence>
<dbReference type="PANTHER" id="PTHR45956">
    <property type="entry name" value="RUN AND FYVE DOMAIN-CONTAINING PROTEIN 2-LIKE PROTEIN"/>
    <property type="match status" value="1"/>
</dbReference>
<protein>
    <recommendedName>
        <fullName evidence="4">RUN domain-containing protein</fullName>
    </recommendedName>
</protein>
<evidence type="ECO:0000256" key="3">
    <source>
        <dbReference type="SAM" id="MobiDB-lite"/>
    </source>
</evidence>
<dbReference type="SUPFAM" id="SSF140741">
    <property type="entry name" value="RUN domain-like"/>
    <property type="match status" value="1"/>
</dbReference>
<dbReference type="AlphaFoldDB" id="A0A7R9BH91"/>
<dbReference type="Gene3D" id="1.20.58.900">
    <property type="match status" value="1"/>
</dbReference>
<dbReference type="InterPro" id="IPR004012">
    <property type="entry name" value="Run_dom"/>
</dbReference>
<dbReference type="InterPro" id="IPR037213">
    <property type="entry name" value="Run_dom_sf"/>
</dbReference>
<dbReference type="OrthoDB" id="79871at2759"/>
<dbReference type="CDD" id="cd17681">
    <property type="entry name" value="RUN_RUFY1_like"/>
    <property type="match status" value="1"/>
</dbReference>
<feature type="coiled-coil region" evidence="2">
    <location>
        <begin position="546"/>
        <end position="577"/>
    </location>
</feature>